<protein>
    <submittedName>
        <fullName evidence="7">UPF0118 membrane protein YrrI</fullName>
    </submittedName>
</protein>
<reference evidence="7" key="1">
    <citation type="journal article" date="2013" name="Int. J. Syst. Evol. Microbiol.">
        <title>Polycladomyces abyssicola gen. nov., sp. nov., a thermophilic filamentous bacterium isolated from hemipelagic sediment.</title>
        <authorList>
            <person name="Tsubouchi T."/>
            <person name="Shimane Y."/>
            <person name="Mori K."/>
            <person name="Usui K."/>
            <person name="Hiraki T."/>
            <person name="Tame A."/>
            <person name="Uematsu K."/>
            <person name="Maruyama T."/>
            <person name="Hatada Y."/>
        </authorList>
    </citation>
    <scope>NUCLEOTIDE SEQUENCE</scope>
    <source>
        <strain evidence="7">JIR-001</strain>
    </source>
</reference>
<feature type="transmembrane region" description="Helical" evidence="6">
    <location>
        <begin position="9"/>
        <end position="33"/>
    </location>
</feature>
<feature type="transmembrane region" description="Helical" evidence="6">
    <location>
        <begin position="221"/>
        <end position="238"/>
    </location>
</feature>
<accession>A0A8D5UFN7</accession>
<evidence type="ECO:0000256" key="4">
    <source>
        <dbReference type="ARBA" id="ARBA00022989"/>
    </source>
</evidence>
<dbReference type="KEGG" id="pabs:JIR001_22800"/>
<sequence length="354" mass="39498">MERLTRQRALYISVLTLVILGIIFLLVQIGPWLQGLAGFLKAVLTPFLFAVVISYLLHPIVTMLSERGVPRSVAVLLIYTLFIASIVVVVMNLVPMFDQQLEELAEHLPQWNQQIRSWIDQYDNNKQVLPHSVQIGIERSLDRLEQSVADGIGNWLSGIGSTLNQVMIALVVPFLAFYMLKDTQLIERSMLAFFPVRHHKNILRLFRDIDTALGNYIRGQLLVCLVVGVLAYIGYRWIGLPYPLLLASSVAVFNVVPYLGPFLGAIPAILVALAISKKMVVSVLLINLVIQMLEGNVISPQIVGRTLHLHPLLIIFALLAGGEVGGIWGMILAVPFFAVCKVIIEHVTRHVIHR</sequence>
<gene>
    <name evidence="7" type="primary">yrrI</name>
    <name evidence="7" type="ORF">JIR001_22800</name>
</gene>
<organism evidence="7 8">
    <name type="scientific">Polycladomyces abyssicola</name>
    <dbReference type="NCBI Taxonomy" id="1125966"/>
    <lineage>
        <taxon>Bacteria</taxon>
        <taxon>Bacillati</taxon>
        <taxon>Bacillota</taxon>
        <taxon>Bacilli</taxon>
        <taxon>Bacillales</taxon>
        <taxon>Thermoactinomycetaceae</taxon>
        <taxon>Polycladomyces</taxon>
    </lineage>
</organism>
<reference evidence="7" key="2">
    <citation type="journal article" date="2021" name="Microbiol. Resour. Announc.">
        <title>Complete Genome Sequence of Polycladomyces abyssicola JIR-001T, Isolated from Hemipelagic Sediment in Deep Seawater.</title>
        <authorList>
            <person name="Tsubouchi T."/>
            <person name="Kaneko Y."/>
        </authorList>
    </citation>
    <scope>NUCLEOTIDE SEQUENCE</scope>
    <source>
        <strain evidence="7">JIR-001</strain>
    </source>
</reference>
<feature type="transmembrane region" description="Helical" evidence="6">
    <location>
        <begin position="73"/>
        <end position="94"/>
    </location>
</feature>
<dbReference type="PANTHER" id="PTHR21716:SF15">
    <property type="entry name" value="TRANSPORT PROTEIN YRRI-RELATED"/>
    <property type="match status" value="1"/>
</dbReference>
<feature type="transmembrane region" description="Helical" evidence="6">
    <location>
        <begin position="258"/>
        <end position="290"/>
    </location>
</feature>
<keyword evidence="4 6" id="KW-1133">Transmembrane helix</keyword>
<comment type="similarity">
    <text evidence="2">Belongs to the autoinducer-2 exporter (AI-2E) (TC 2.A.86) family.</text>
</comment>
<evidence type="ECO:0000256" key="5">
    <source>
        <dbReference type="ARBA" id="ARBA00023136"/>
    </source>
</evidence>
<dbReference type="AlphaFoldDB" id="A0A8D5UFN7"/>
<proteinExistence type="inferred from homology"/>
<dbReference type="InterPro" id="IPR002549">
    <property type="entry name" value="AI-2E-like"/>
</dbReference>
<dbReference type="GO" id="GO:0005886">
    <property type="term" value="C:plasma membrane"/>
    <property type="evidence" value="ECO:0007669"/>
    <property type="project" value="UniProtKB-SubCell"/>
</dbReference>
<feature type="transmembrane region" description="Helical" evidence="6">
    <location>
        <begin position="162"/>
        <end position="180"/>
    </location>
</feature>
<dbReference type="EMBL" id="AP024601">
    <property type="protein sequence ID" value="BCU82497.1"/>
    <property type="molecule type" value="Genomic_DNA"/>
</dbReference>
<evidence type="ECO:0000313" key="7">
    <source>
        <dbReference type="EMBL" id="BCU82497.1"/>
    </source>
</evidence>
<dbReference type="RefSeq" id="WP_246512099.1">
    <property type="nucleotide sequence ID" value="NZ_AP024601.1"/>
</dbReference>
<keyword evidence="3 6" id="KW-0812">Transmembrane</keyword>
<dbReference type="Pfam" id="PF01594">
    <property type="entry name" value="AI-2E_transport"/>
    <property type="match status" value="1"/>
</dbReference>
<evidence type="ECO:0000313" key="8">
    <source>
        <dbReference type="Proteomes" id="UP000677436"/>
    </source>
</evidence>
<dbReference type="PANTHER" id="PTHR21716">
    <property type="entry name" value="TRANSMEMBRANE PROTEIN"/>
    <property type="match status" value="1"/>
</dbReference>
<dbReference type="Proteomes" id="UP000677436">
    <property type="component" value="Chromosome"/>
</dbReference>
<keyword evidence="8" id="KW-1185">Reference proteome</keyword>
<feature type="transmembrane region" description="Helical" evidence="6">
    <location>
        <begin position="39"/>
        <end position="61"/>
    </location>
</feature>
<evidence type="ECO:0000256" key="6">
    <source>
        <dbReference type="SAM" id="Phobius"/>
    </source>
</evidence>
<evidence type="ECO:0000256" key="2">
    <source>
        <dbReference type="ARBA" id="ARBA00009773"/>
    </source>
</evidence>
<keyword evidence="5 6" id="KW-0472">Membrane</keyword>
<comment type="subcellular location">
    <subcellularLocation>
        <location evidence="1">Membrane</location>
        <topology evidence="1">Multi-pass membrane protein</topology>
    </subcellularLocation>
</comment>
<dbReference type="GO" id="GO:0055085">
    <property type="term" value="P:transmembrane transport"/>
    <property type="evidence" value="ECO:0007669"/>
    <property type="project" value="TreeGrafter"/>
</dbReference>
<name>A0A8D5UFN7_9BACL</name>
<evidence type="ECO:0000256" key="1">
    <source>
        <dbReference type="ARBA" id="ARBA00004141"/>
    </source>
</evidence>
<evidence type="ECO:0000256" key="3">
    <source>
        <dbReference type="ARBA" id="ARBA00022692"/>
    </source>
</evidence>